<organism evidence="8 9">
    <name type="scientific">Gulosibacter bifidus</name>
    <dbReference type="NCBI Taxonomy" id="272239"/>
    <lineage>
        <taxon>Bacteria</taxon>
        <taxon>Bacillati</taxon>
        <taxon>Actinomycetota</taxon>
        <taxon>Actinomycetes</taxon>
        <taxon>Micrococcales</taxon>
        <taxon>Microbacteriaceae</taxon>
        <taxon>Gulosibacter</taxon>
    </lineage>
</organism>
<evidence type="ECO:0000256" key="4">
    <source>
        <dbReference type="ARBA" id="ARBA00022989"/>
    </source>
</evidence>
<feature type="transmembrane region" description="Helical" evidence="6">
    <location>
        <begin position="18"/>
        <end position="35"/>
    </location>
</feature>
<dbReference type="Pfam" id="PF07690">
    <property type="entry name" value="MFS_1"/>
    <property type="match status" value="1"/>
</dbReference>
<name>A0ABW5RHL0_9MICO</name>
<dbReference type="PANTHER" id="PTHR43124:SF3">
    <property type="entry name" value="CHLORAMPHENICOL EFFLUX PUMP RV0191"/>
    <property type="match status" value="1"/>
</dbReference>
<gene>
    <name evidence="8" type="ORF">ACFSUQ_01400</name>
</gene>
<evidence type="ECO:0000313" key="9">
    <source>
        <dbReference type="Proteomes" id="UP001597453"/>
    </source>
</evidence>
<keyword evidence="2" id="KW-1003">Cell membrane</keyword>
<dbReference type="Gene3D" id="1.20.1250.20">
    <property type="entry name" value="MFS general substrate transporter like domains"/>
    <property type="match status" value="2"/>
</dbReference>
<comment type="subcellular location">
    <subcellularLocation>
        <location evidence="1">Cell membrane</location>
        <topology evidence="1">Multi-pass membrane protein</topology>
    </subcellularLocation>
</comment>
<proteinExistence type="predicted"/>
<dbReference type="InterPro" id="IPR050189">
    <property type="entry name" value="MFS_Efflux_Transporters"/>
</dbReference>
<dbReference type="InterPro" id="IPR036259">
    <property type="entry name" value="MFS_trans_sf"/>
</dbReference>
<dbReference type="InterPro" id="IPR020846">
    <property type="entry name" value="MFS_dom"/>
</dbReference>
<keyword evidence="5 6" id="KW-0472">Membrane</keyword>
<evidence type="ECO:0000256" key="5">
    <source>
        <dbReference type="ARBA" id="ARBA00023136"/>
    </source>
</evidence>
<evidence type="ECO:0000313" key="8">
    <source>
        <dbReference type="EMBL" id="MFD2673964.1"/>
    </source>
</evidence>
<dbReference type="PROSITE" id="PS50850">
    <property type="entry name" value="MFS"/>
    <property type="match status" value="1"/>
</dbReference>
<dbReference type="EMBL" id="JBHUNF010000001">
    <property type="protein sequence ID" value="MFD2673964.1"/>
    <property type="molecule type" value="Genomic_DNA"/>
</dbReference>
<evidence type="ECO:0000259" key="7">
    <source>
        <dbReference type="PROSITE" id="PS50850"/>
    </source>
</evidence>
<keyword evidence="3 6" id="KW-0812">Transmembrane</keyword>
<evidence type="ECO:0000256" key="6">
    <source>
        <dbReference type="SAM" id="Phobius"/>
    </source>
</evidence>
<reference evidence="9" key="1">
    <citation type="journal article" date="2019" name="Int. J. Syst. Evol. Microbiol.">
        <title>The Global Catalogue of Microorganisms (GCM) 10K type strain sequencing project: providing services to taxonomists for standard genome sequencing and annotation.</title>
        <authorList>
            <consortium name="The Broad Institute Genomics Platform"/>
            <consortium name="The Broad Institute Genome Sequencing Center for Infectious Disease"/>
            <person name="Wu L."/>
            <person name="Ma J."/>
        </authorList>
    </citation>
    <scope>NUCLEOTIDE SEQUENCE [LARGE SCALE GENOMIC DNA]</scope>
    <source>
        <strain evidence="9">TISTR 1511</strain>
    </source>
</reference>
<feature type="transmembrane region" description="Helical" evidence="6">
    <location>
        <begin position="296"/>
        <end position="314"/>
    </location>
</feature>
<feature type="transmembrane region" description="Helical" evidence="6">
    <location>
        <begin position="391"/>
        <end position="412"/>
    </location>
</feature>
<feature type="transmembrane region" description="Helical" evidence="6">
    <location>
        <begin position="88"/>
        <end position="106"/>
    </location>
</feature>
<feature type="transmembrane region" description="Helical" evidence="6">
    <location>
        <begin position="55"/>
        <end position="76"/>
    </location>
</feature>
<evidence type="ECO:0000256" key="1">
    <source>
        <dbReference type="ARBA" id="ARBA00004651"/>
    </source>
</evidence>
<feature type="domain" description="Major facilitator superfamily (MFS) profile" evidence="7">
    <location>
        <begin position="22"/>
        <end position="419"/>
    </location>
</feature>
<keyword evidence="9" id="KW-1185">Reference proteome</keyword>
<sequence>MDPQVPNTQVLATIPRRLPGIMFALALLAYAFAVTQRTSLGVAGLEAQSRWDASATALSGLALLQIVVYALAQIPVGMMLDRFGPSRLIIGGALLMGAGQLIVALAPTIEVATGGRVLLGLGDATTFVSALRLVSAWFRPRKVPVMQQWLANGGQFGQFLSAVPFAMLLHLTAWETAFISVAAISFIVAVIGIAAFKDAPGTRFESNPVSLREAFAKLGAAFARPGTRLGYWSHFTLLFPGLVFGLLWGFPLMVQGLGIDERVAAAFLLIPVLSGVVIGPVLGILTARFPLRRSTLVMSISVVVALFWIGVIMWPGQPPLWFFLLTLIITGLGSTGSTIGFDFARTFNPTSSYGSASGIVNVGGFTSGSIALLMIGLLLDAVTHGSTPDWAAFRIAFWAVPITIGIGILGVWDSRHRTRALAAEEGVVVAPLWGVIARRWRRRTNEP</sequence>
<feature type="transmembrane region" description="Helical" evidence="6">
    <location>
        <begin position="177"/>
        <end position="196"/>
    </location>
</feature>
<dbReference type="PANTHER" id="PTHR43124">
    <property type="entry name" value="PURINE EFFLUX PUMP PBUE"/>
    <property type="match status" value="1"/>
</dbReference>
<dbReference type="CDD" id="cd06174">
    <property type="entry name" value="MFS"/>
    <property type="match status" value="1"/>
</dbReference>
<protein>
    <submittedName>
        <fullName evidence="8">Nitrate/nitrite transporter</fullName>
    </submittedName>
</protein>
<evidence type="ECO:0000256" key="2">
    <source>
        <dbReference type="ARBA" id="ARBA00022475"/>
    </source>
</evidence>
<evidence type="ECO:0000256" key="3">
    <source>
        <dbReference type="ARBA" id="ARBA00022692"/>
    </source>
</evidence>
<comment type="caution">
    <text evidence="8">The sequence shown here is derived from an EMBL/GenBank/DDBJ whole genome shotgun (WGS) entry which is preliminary data.</text>
</comment>
<feature type="transmembrane region" description="Helical" evidence="6">
    <location>
        <begin position="356"/>
        <end position="379"/>
    </location>
</feature>
<dbReference type="Proteomes" id="UP001597453">
    <property type="component" value="Unassembled WGS sequence"/>
</dbReference>
<dbReference type="RefSeq" id="WP_066055593.1">
    <property type="nucleotide sequence ID" value="NZ_JBHUNF010000001.1"/>
</dbReference>
<keyword evidence="4 6" id="KW-1133">Transmembrane helix</keyword>
<dbReference type="SUPFAM" id="SSF103473">
    <property type="entry name" value="MFS general substrate transporter"/>
    <property type="match status" value="1"/>
</dbReference>
<accession>A0ABW5RHL0</accession>
<feature type="transmembrane region" description="Helical" evidence="6">
    <location>
        <begin position="231"/>
        <end position="251"/>
    </location>
</feature>
<dbReference type="InterPro" id="IPR011701">
    <property type="entry name" value="MFS"/>
</dbReference>
<feature type="transmembrane region" description="Helical" evidence="6">
    <location>
        <begin position="320"/>
        <end position="344"/>
    </location>
</feature>
<feature type="transmembrane region" description="Helical" evidence="6">
    <location>
        <begin position="263"/>
        <end position="284"/>
    </location>
</feature>